<evidence type="ECO:0000313" key="2">
    <source>
        <dbReference type="WBParaSite" id="ES5_v2.g18068.t1"/>
    </source>
</evidence>
<proteinExistence type="predicted"/>
<dbReference type="Proteomes" id="UP000887579">
    <property type="component" value="Unplaced"/>
</dbReference>
<protein>
    <submittedName>
        <fullName evidence="2">FAD dependent oxidoreductase domain-containing protein</fullName>
    </submittedName>
</protein>
<reference evidence="2" key="1">
    <citation type="submission" date="2022-11" db="UniProtKB">
        <authorList>
            <consortium name="WormBaseParasite"/>
        </authorList>
    </citation>
    <scope>IDENTIFICATION</scope>
</reference>
<sequence length="325" mass="36850">MRVAVVGQGIAGISSALAIVKRFPKAAITVFGDRPFESTCSYGPAGLFRLDHYENRKCAKASFERFAEIEKEFPGSETGVKLISGHIQSDNKETLEGQEKNMADIVYNFRWLTDREIQLMFPDPSKYCIHYTAYATEGIRYIPWLRKECEKSNVEFKTQKIDSLENLAVAENFDVVVNCAGLDAGKLAGGDKDLIPIRGVGLIIDAPFHKHFHYRDFNTFTIPMTDSILVGSVRQPNRTDTKVLEEDRKEIWDRYVKFHPSIKNAKILGEWCGIRPDRRYLKLEKVIKEDSNGKEFTIIHNYGHGGNGFTLAWGCALDVAKFIKD</sequence>
<name>A0AC34FL08_9BILA</name>
<dbReference type="WBParaSite" id="ES5_v2.g18068.t1">
    <property type="protein sequence ID" value="ES5_v2.g18068.t1"/>
    <property type="gene ID" value="ES5_v2.g18068"/>
</dbReference>
<organism evidence="1 2">
    <name type="scientific">Panagrolaimus sp. ES5</name>
    <dbReference type="NCBI Taxonomy" id="591445"/>
    <lineage>
        <taxon>Eukaryota</taxon>
        <taxon>Metazoa</taxon>
        <taxon>Ecdysozoa</taxon>
        <taxon>Nematoda</taxon>
        <taxon>Chromadorea</taxon>
        <taxon>Rhabditida</taxon>
        <taxon>Tylenchina</taxon>
        <taxon>Panagrolaimomorpha</taxon>
        <taxon>Panagrolaimoidea</taxon>
        <taxon>Panagrolaimidae</taxon>
        <taxon>Panagrolaimus</taxon>
    </lineage>
</organism>
<evidence type="ECO:0000313" key="1">
    <source>
        <dbReference type="Proteomes" id="UP000887579"/>
    </source>
</evidence>
<accession>A0AC34FL08</accession>